<dbReference type="eggNOG" id="COG1228">
    <property type="taxonomic scope" value="Bacteria"/>
</dbReference>
<dbReference type="InterPro" id="IPR032466">
    <property type="entry name" value="Metal_Hydrolase"/>
</dbReference>
<dbReference type="Pfam" id="PF01979">
    <property type="entry name" value="Amidohydro_1"/>
    <property type="match status" value="1"/>
</dbReference>
<comment type="caution">
    <text evidence="3">The sequence shown here is derived from an EMBL/GenBank/DDBJ whole genome shotgun (WGS) entry which is preliminary data.</text>
</comment>
<dbReference type="GO" id="GO:0016810">
    <property type="term" value="F:hydrolase activity, acting on carbon-nitrogen (but not peptide) bonds"/>
    <property type="evidence" value="ECO:0007669"/>
    <property type="project" value="InterPro"/>
</dbReference>
<evidence type="ECO:0000256" key="1">
    <source>
        <dbReference type="SAM" id="SignalP"/>
    </source>
</evidence>
<dbReference type="RefSeq" id="WP_002693294.1">
    <property type="nucleotide sequence ID" value="NZ_AAWS01000002.1"/>
</dbReference>
<accession>A1ZD44</accession>
<proteinExistence type="predicted"/>
<gene>
    <name evidence="3" type="ORF">M23134_05089</name>
</gene>
<keyword evidence="1" id="KW-0732">Signal</keyword>
<reference evidence="3 4" key="1">
    <citation type="submission" date="2007-01" db="EMBL/GenBank/DDBJ databases">
        <authorList>
            <person name="Haygood M."/>
            <person name="Podell S."/>
            <person name="Anderson C."/>
            <person name="Hopkinson B."/>
            <person name="Roe K."/>
            <person name="Barbeau K."/>
            <person name="Gaasterland T."/>
            <person name="Ferriera S."/>
            <person name="Johnson J."/>
            <person name="Kravitz S."/>
            <person name="Beeson K."/>
            <person name="Sutton G."/>
            <person name="Rogers Y.-H."/>
            <person name="Friedman R."/>
            <person name="Frazier M."/>
            <person name="Venter J.C."/>
        </authorList>
    </citation>
    <scope>NUCLEOTIDE SEQUENCE [LARGE SCALE GENOMIC DNA]</scope>
    <source>
        <strain evidence="3 4">ATCC 23134</strain>
    </source>
</reference>
<evidence type="ECO:0000313" key="3">
    <source>
        <dbReference type="EMBL" id="EAY31583.1"/>
    </source>
</evidence>
<sequence length="427" mass="47301">MIKRITFIWALLLLAWQAQAQIPTPAKPQSAPIVLQGGIIHVGNGQIINNASIRFEKGLITEVGTSVNTSGARLINVQGKHVYPGLILPDNNLGLHEIGAVRSTLDVSEQGLFNPEVRSLVAYNTDSEVIATLRSNGIMLVQVVANGRFIAGTSSIMELDGWNWEDAVHTMDEGIQMHWIPRVYSGRGRTVPNRQFKQQRRKAEDMFRQASAYAKIDKPAKINLKFEAMRGLFDGSKTLYLYTNFSKDIVEGITFAKAHGVKRIVLADGKEALKVADFLKKHNIPVILQRLHRLPMHSGTGVDHPYRLPYLLKKAGLTVGLSYDSSEPMGARNLPFQAGTAAAYGLNKEEALQLVTLNNAKILGIDKKVGSLEKGKQATIVVSKGDLLDMLGNKVEHAFIQGKQLDLLDKHKYLYKLFKSKYDAKKK</sequence>
<dbReference type="EMBL" id="AAWS01000002">
    <property type="protein sequence ID" value="EAY31583.1"/>
    <property type="molecule type" value="Genomic_DNA"/>
</dbReference>
<dbReference type="InterPro" id="IPR011059">
    <property type="entry name" value="Metal-dep_hydrolase_composite"/>
</dbReference>
<dbReference type="AlphaFoldDB" id="A1ZD44"/>
<dbReference type="Proteomes" id="UP000004095">
    <property type="component" value="Unassembled WGS sequence"/>
</dbReference>
<dbReference type="InterPro" id="IPR051781">
    <property type="entry name" value="Metallo-dep_Hydrolase"/>
</dbReference>
<dbReference type="PANTHER" id="PTHR43135:SF3">
    <property type="entry name" value="ALPHA-D-RIBOSE 1-METHYLPHOSPHONATE 5-TRIPHOSPHATE DIPHOSPHATASE"/>
    <property type="match status" value="1"/>
</dbReference>
<keyword evidence="4" id="KW-1185">Reference proteome</keyword>
<dbReference type="PANTHER" id="PTHR43135">
    <property type="entry name" value="ALPHA-D-RIBOSE 1-METHYLPHOSPHONATE 5-TRIPHOSPHATE DIPHOSPHATASE"/>
    <property type="match status" value="1"/>
</dbReference>
<keyword evidence="3" id="KW-0378">Hydrolase</keyword>
<organism evidence="3 4">
    <name type="scientific">Microscilla marina ATCC 23134</name>
    <dbReference type="NCBI Taxonomy" id="313606"/>
    <lineage>
        <taxon>Bacteria</taxon>
        <taxon>Pseudomonadati</taxon>
        <taxon>Bacteroidota</taxon>
        <taxon>Cytophagia</taxon>
        <taxon>Cytophagales</taxon>
        <taxon>Microscillaceae</taxon>
        <taxon>Microscilla</taxon>
    </lineage>
</organism>
<dbReference type="Gene3D" id="2.30.40.10">
    <property type="entry name" value="Urease, subunit C, domain 1"/>
    <property type="match status" value="1"/>
</dbReference>
<dbReference type="SUPFAM" id="SSF51556">
    <property type="entry name" value="Metallo-dependent hydrolases"/>
    <property type="match status" value="1"/>
</dbReference>
<dbReference type="SUPFAM" id="SSF51338">
    <property type="entry name" value="Composite domain of metallo-dependent hydrolases"/>
    <property type="match status" value="1"/>
</dbReference>
<name>A1ZD44_MICM2</name>
<protein>
    <submittedName>
        <fullName evidence="3">Amidohydrolase family protein</fullName>
    </submittedName>
</protein>
<dbReference type="Gene3D" id="3.20.20.140">
    <property type="entry name" value="Metal-dependent hydrolases"/>
    <property type="match status" value="1"/>
</dbReference>
<feature type="domain" description="Amidohydrolase-related" evidence="2">
    <location>
        <begin position="236"/>
        <end position="403"/>
    </location>
</feature>
<feature type="chain" id="PRO_5002641509" evidence="1">
    <location>
        <begin position="21"/>
        <end position="427"/>
    </location>
</feature>
<feature type="signal peptide" evidence="1">
    <location>
        <begin position="1"/>
        <end position="20"/>
    </location>
</feature>
<evidence type="ECO:0000313" key="4">
    <source>
        <dbReference type="Proteomes" id="UP000004095"/>
    </source>
</evidence>
<dbReference type="OrthoDB" id="783596at2"/>
<dbReference type="InterPro" id="IPR006680">
    <property type="entry name" value="Amidohydro-rel"/>
</dbReference>
<evidence type="ECO:0000259" key="2">
    <source>
        <dbReference type="Pfam" id="PF01979"/>
    </source>
</evidence>